<gene>
    <name evidence="1" type="ORF">QJS10_CPA07g00550</name>
</gene>
<name>A0AAV9EG51_ACOCL</name>
<dbReference type="EMBL" id="JAUJYO010000007">
    <property type="protein sequence ID" value="KAK1311949.1"/>
    <property type="molecule type" value="Genomic_DNA"/>
</dbReference>
<dbReference type="Proteomes" id="UP001180020">
    <property type="component" value="Unassembled WGS sequence"/>
</dbReference>
<comment type="caution">
    <text evidence="1">The sequence shown here is derived from an EMBL/GenBank/DDBJ whole genome shotgun (WGS) entry which is preliminary data.</text>
</comment>
<accession>A0AAV9EG51</accession>
<organism evidence="1 2">
    <name type="scientific">Acorus calamus</name>
    <name type="common">Sweet flag</name>
    <dbReference type="NCBI Taxonomy" id="4465"/>
    <lineage>
        <taxon>Eukaryota</taxon>
        <taxon>Viridiplantae</taxon>
        <taxon>Streptophyta</taxon>
        <taxon>Embryophyta</taxon>
        <taxon>Tracheophyta</taxon>
        <taxon>Spermatophyta</taxon>
        <taxon>Magnoliopsida</taxon>
        <taxon>Liliopsida</taxon>
        <taxon>Acoraceae</taxon>
        <taxon>Acorus</taxon>
    </lineage>
</organism>
<evidence type="ECO:0000313" key="2">
    <source>
        <dbReference type="Proteomes" id="UP001180020"/>
    </source>
</evidence>
<reference evidence="1" key="2">
    <citation type="submission" date="2023-06" db="EMBL/GenBank/DDBJ databases">
        <authorList>
            <person name="Ma L."/>
            <person name="Liu K.-W."/>
            <person name="Li Z."/>
            <person name="Hsiao Y.-Y."/>
            <person name="Qi Y."/>
            <person name="Fu T."/>
            <person name="Tang G."/>
            <person name="Zhang D."/>
            <person name="Sun W.-H."/>
            <person name="Liu D.-K."/>
            <person name="Li Y."/>
            <person name="Chen G.-Z."/>
            <person name="Liu X.-D."/>
            <person name="Liao X.-Y."/>
            <person name="Jiang Y.-T."/>
            <person name="Yu X."/>
            <person name="Hao Y."/>
            <person name="Huang J."/>
            <person name="Zhao X.-W."/>
            <person name="Ke S."/>
            <person name="Chen Y.-Y."/>
            <person name="Wu W.-L."/>
            <person name="Hsu J.-L."/>
            <person name="Lin Y.-F."/>
            <person name="Huang M.-D."/>
            <person name="Li C.-Y."/>
            <person name="Huang L."/>
            <person name="Wang Z.-W."/>
            <person name="Zhao X."/>
            <person name="Zhong W.-Y."/>
            <person name="Peng D.-H."/>
            <person name="Ahmad S."/>
            <person name="Lan S."/>
            <person name="Zhang J.-S."/>
            <person name="Tsai W.-C."/>
            <person name="Van De Peer Y."/>
            <person name="Liu Z.-J."/>
        </authorList>
    </citation>
    <scope>NUCLEOTIDE SEQUENCE</scope>
    <source>
        <strain evidence="1">CP</strain>
        <tissue evidence="1">Leaves</tissue>
    </source>
</reference>
<protein>
    <submittedName>
        <fullName evidence="1">Uncharacterized protein</fullName>
    </submittedName>
</protein>
<keyword evidence="2" id="KW-1185">Reference proteome</keyword>
<evidence type="ECO:0000313" key="1">
    <source>
        <dbReference type="EMBL" id="KAK1311949.1"/>
    </source>
</evidence>
<proteinExistence type="predicted"/>
<reference evidence="1" key="1">
    <citation type="journal article" date="2023" name="Nat. Commun.">
        <title>Diploid and tetraploid genomes of Acorus and the evolution of monocots.</title>
        <authorList>
            <person name="Ma L."/>
            <person name="Liu K.W."/>
            <person name="Li Z."/>
            <person name="Hsiao Y.Y."/>
            <person name="Qi Y."/>
            <person name="Fu T."/>
            <person name="Tang G.D."/>
            <person name="Zhang D."/>
            <person name="Sun W.H."/>
            <person name="Liu D.K."/>
            <person name="Li Y."/>
            <person name="Chen G.Z."/>
            <person name="Liu X.D."/>
            <person name="Liao X.Y."/>
            <person name="Jiang Y.T."/>
            <person name="Yu X."/>
            <person name="Hao Y."/>
            <person name="Huang J."/>
            <person name="Zhao X.W."/>
            <person name="Ke S."/>
            <person name="Chen Y.Y."/>
            <person name="Wu W.L."/>
            <person name="Hsu J.L."/>
            <person name="Lin Y.F."/>
            <person name="Huang M.D."/>
            <person name="Li C.Y."/>
            <person name="Huang L."/>
            <person name="Wang Z.W."/>
            <person name="Zhao X."/>
            <person name="Zhong W.Y."/>
            <person name="Peng D.H."/>
            <person name="Ahmad S."/>
            <person name="Lan S."/>
            <person name="Zhang J.S."/>
            <person name="Tsai W.C."/>
            <person name="Van de Peer Y."/>
            <person name="Liu Z.J."/>
        </authorList>
    </citation>
    <scope>NUCLEOTIDE SEQUENCE</scope>
    <source>
        <strain evidence="1">CP</strain>
    </source>
</reference>
<dbReference type="AlphaFoldDB" id="A0AAV9EG51"/>
<sequence length="115" mass="13008">MGTHLPLPPRTRSHRCLCRRQWRQHVSVAAVSQDPVKAVDGDQDSKANHYDAVDGDRDIVEVPFLTGKEDVVAVKKTEKHTGWVPSNKNRIFLKGGELNIRRGPNKNREMNNEGE</sequence>